<protein>
    <submittedName>
        <fullName evidence="2">S24 family peptidase</fullName>
    </submittedName>
</protein>
<proteinExistence type="predicted"/>
<gene>
    <name evidence="2" type="ORF">FHY56_16755</name>
</gene>
<feature type="domain" description="Peptidase S24/S26A/S26B/S26C" evidence="1">
    <location>
        <begin position="1"/>
        <end position="76"/>
    </location>
</feature>
<dbReference type="SUPFAM" id="SSF51306">
    <property type="entry name" value="LexA/Signal peptidase"/>
    <property type="match status" value="1"/>
</dbReference>
<name>A0A502BGT9_9HYPH</name>
<dbReference type="OrthoDB" id="528805at2"/>
<keyword evidence="3" id="KW-1185">Reference proteome</keyword>
<evidence type="ECO:0000313" key="3">
    <source>
        <dbReference type="Proteomes" id="UP000315388"/>
    </source>
</evidence>
<dbReference type="Pfam" id="PF00717">
    <property type="entry name" value="Peptidase_S24"/>
    <property type="match status" value="1"/>
</dbReference>
<dbReference type="AlphaFoldDB" id="A0A502BGT9"/>
<comment type="caution">
    <text evidence="2">The sequence shown here is derived from an EMBL/GenBank/DDBJ whole genome shotgun (WGS) entry which is preliminary data.</text>
</comment>
<sequence>MLPTIPGESLLVVDRSKIEIEDELVFVFRVGRGIKVKRAVRRVDGCLDLVSDNENYPLETYGPDRADELAPIGQVMLILREP</sequence>
<evidence type="ECO:0000313" key="2">
    <source>
        <dbReference type="EMBL" id="TPF74022.1"/>
    </source>
</evidence>
<dbReference type="CDD" id="cd06529">
    <property type="entry name" value="S24_LexA-like"/>
    <property type="match status" value="1"/>
</dbReference>
<dbReference type="RefSeq" id="WP_140906292.1">
    <property type="nucleotide sequence ID" value="NZ_JBHTMD010000042.1"/>
</dbReference>
<dbReference type="InterPro" id="IPR015927">
    <property type="entry name" value="Peptidase_S24_S26A/B/C"/>
</dbReference>
<dbReference type="EMBL" id="VEWJ01000019">
    <property type="protein sequence ID" value="TPF74022.1"/>
    <property type="molecule type" value="Genomic_DNA"/>
</dbReference>
<organism evidence="2 3">
    <name type="scientific">Brucella gallinifaecis</name>
    <dbReference type="NCBI Taxonomy" id="215590"/>
    <lineage>
        <taxon>Bacteria</taxon>
        <taxon>Pseudomonadati</taxon>
        <taxon>Pseudomonadota</taxon>
        <taxon>Alphaproteobacteria</taxon>
        <taxon>Hyphomicrobiales</taxon>
        <taxon>Brucellaceae</taxon>
        <taxon>Brucella/Ochrobactrum group</taxon>
        <taxon>Brucella</taxon>
    </lineage>
</organism>
<dbReference type="Proteomes" id="UP000315388">
    <property type="component" value="Unassembled WGS sequence"/>
</dbReference>
<evidence type="ECO:0000259" key="1">
    <source>
        <dbReference type="Pfam" id="PF00717"/>
    </source>
</evidence>
<reference evidence="2 3" key="1">
    <citation type="journal article" date="2003" name="Int. J. Syst. Evol. Microbiol.">
        <title>Towards a standardized format for the description of a novel species (of an established genus): Ochrobactrum gallinifaecis sp. nov.</title>
        <authorList>
            <person name="Kampfer P."/>
            <person name="Buczolits S."/>
            <person name="Albrecht A."/>
            <person name="Busse H.J."/>
            <person name="Stackebrandt E."/>
        </authorList>
    </citation>
    <scope>NUCLEOTIDE SEQUENCE [LARGE SCALE GENOMIC DNA]</scope>
    <source>
        <strain evidence="2 3">ISO 196</strain>
    </source>
</reference>
<accession>A0A502BGT9</accession>
<dbReference type="Gene3D" id="2.10.109.10">
    <property type="entry name" value="Umud Fragment, subunit A"/>
    <property type="match status" value="1"/>
</dbReference>
<dbReference type="InterPro" id="IPR039418">
    <property type="entry name" value="LexA-like"/>
</dbReference>
<dbReference type="InterPro" id="IPR036286">
    <property type="entry name" value="LexA/Signal_pep-like_sf"/>
</dbReference>